<name>A0A0D8HHK3_9ACTN</name>
<dbReference type="AlphaFoldDB" id="A0A0D8HHK3"/>
<dbReference type="Proteomes" id="UP000032360">
    <property type="component" value="Unassembled WGS sequence"/>
</dbReference>
<proteinExistence type="predicted"/>
<evidence type="ECO:0000313" key="2">
    <source>
        <dbReference type="Proteomes" id="UP000032360"/>
    </source>
</evidence>
<reference evidence="1 2" key="1">
    <citation type="submission" date="2015-01" db="EMBL/GenBank/DDBJ databases">
        <title>Draft genome of the acidophilic iron oxidizer Acidithrix ferrooxidans strain Py-F3.</title>
        <authorList>
            <person name="Poehlein A."/>
            <person name="Eisen S."/>
            <person name="Schloemann M."/>
            <person name="Johnson B.D."/>
            <person name="Daniel R."/>
            <person name="Muehling M."/>
        </authorList>
    </citation>
    <scope>NUCLEOTIDE SEQUENCE [LARGE SCALE GENOMIC DNA]</scope>
    <source>
        <strain evidence="1 2">Py-F3</strain>
    </source>
</reference>
<keyword evidence="2" id="KW-1185">Reference proteome</keyword>
<accession>A0A0D8HHK3</accession>
<sequence>MAQMNDEAHVKIAMLPLMAIEKCKLASILGWGRKCNSRSGTLEDCL</sequence>
<gene>
    <name evidence="1" type="ORF">AXFE_18690</name>
</gene>
<comment type="caution">
    <text evidence="1">The sequence shown here is derived from an EMBL/GenBank/DDBJ whole genome shotgun (WGS) entry which is preliminary data.</text>
</comment>
<protein>
    <submittedName>
        <fullName evidence="1">Uncharacterized protein</fullName>
    </submittedName>
</protein>
<dbReference type="EMBL" id="JXYS01000059">
    <property type="protein sequence ID" value="KJF17267.1"/>
    <property type="molecule type" value="Genomic_DNA"/>
</dbReference>
<evidence type="ECO:0000313" key="1">
    <source>
        <dbReference type="EMBL" id="KJF17267.1"/>
    </source>
</evidence>
<organism evidence="1 2">
    <name type="scientific">Acidithrix ferrooxidans</name>
    <dbReference type="NCBI Taxonomy" id="1280514"/>
    <lineage>
        <taxon>Bacteria</taxon>
        <taxon>Bacillati</taxon>
        <taxon>Actinomycetota</taxon>
        <taxon>Acidimicrobiia</taxon>
        <taxon>Acidimicrobiales</taxon>
        <taxon>Acidimicrobiaceae</taxon>
        <taxon>Acidithrix</taxon>
    </lineage>
</organism>